<keyword evidence="5 13" id="KW-0067">ATP-binding</keyword>
<keyword evidence="2 13" id="KW-0436">Ligase</keyword>
<dbReference type="CDD" id="cd05927">
    <property type="entry name" value="LC-FACS_euk"/>
    <property type="match status" value="1"/>
</dbReference>
<evidence type="ECO:0000313" key="15">
    <source>
        <dbReference type="EMBL" id="KAK6170360.1"/>
    </source>
</evidence>
<dbReference type="GO" id="GO:0005783">
    <property type="term" value="C:endoplasmic reticulum"/>
    <property type="evidence" value="ECO:0007669"/>
    <property type="project" value="TreeGrafter"/>
</dbReference>
<evidence type="ECO:0000259" key="14">
    <source>
        <dbReference type="Pfam" id="PF00501"/>
    </source>
</evidence>
<evidence type="ECO:0000256" key="4">
    <source>
        <dbReference type="ARBA" id="ARBA00022832"/>
    </source>
</evidence>
<comment type="caution">
    <text evidence="15">The sequence shown here is derived from an EMBL/GenBank/DDBJ whole genome shotgun (WGS) entry which is preliminary data.</text>
</comment>
<evidence type="ECO:0000256" key="1">
    <source>
        <dbReference type="ARBA" id="ARBA00006432"/>
    </source>
</evidence>
<comment type="catalytic activity">
    <reaction evidence="7">
        <text>a long-chain fatty acid + ATP + CoA = a long-chain fatty acyl-CoA + AMP + diphosphate</text>
        <dbReference type="Rhea" id="RHEA:15421"/>
        <dbReference type="ChEBI" id="CHEBI:30616"/>
        <dbReference type="ChEBI" id="CHEBI:33019"/>
        <dbReference type="ChEBI" id="CHEBI:57287"/>
        <dbReference type="ChEBI" id="CHEBI:57560"/>
        <dbReference type="ChEBI" id="CHEBI:83139"/>
        <dbReference type="ChEBI" id="CHEBI:456215"/>
        <dbReference type="EC" id="6.2.1.3"/>
    </reaction>
    <physiologicalReaction direction="left-to-right" evidence="7">
        <dbReference type="Rhea" id="RHEA:15422"/>
    </physiologicalReaction>
</comment>
<dbReference type="SUPFAM" id="SSF56801">
    <property type="entry name" value="Acetyl-CoA synthetase-like"/>
    <property type="match status" value="1"/>
</dbReference>
<dbReference type="GO" id="GO:0005524">
    <property type="term" value="F:ATP binding"/>
    <property type="evidence" value="ECO:0007669"/>
    <property type="project" value="UniProtKB-KW"/>
</dbReference>
<comment type="catalytic activity">
    <reaction evidence="11">
        <text>(E)-hexadec-2-enoate + ATP + CoA = (2E)-hexadecenoyl-CoA + AMP + diphosphate</text>
        <dbReference type="Rhea" id="RHEA:36139"/>
        <dbReference type="ChEBI" id="CHEBI:30616"/>
        <dbReference type="ChEBI" id="CHEBI:33019"/>
        <dbReference type="ChEBI" id="CHEBI:57287"/>
        <dbReference type="ChEBI" id="CHEBI:61526"/>
        <dbReference type="ChEBI" id="CHEBI:72745"/>
        <dbReference type="ChEBI" id="CHEBI:456215"/>
    </reaction>
    <physiologicalReaction direction="left-to-right" evidence="11">
        <dbReference type="Rhea" id="RHEA:36140"/>
    </physiologicalReaction>
</comment>
<dbReference type="Proteomes" id="UP001347796">
    <property type="component" value="Unassembled WGS sequence"/>
</dbReference>
<comment type="catalytic activity">
    <reaction evidence="9">
        <text>15-hydroxy-(5Z,8Z,11Z,13E)-eicosatetraenoate + ATP + CoA = 15-hydroxy-(5Z,8Z,11Z,13E)-eicosatetraenoyl-CoA + AMP + diphosphate</text>
        <dbReference type="Rhea" id="RHEA:52116"/>
        <dbReference type="ChEBI" id="CHEBI:30616"/>
        <dbReference type="ChEBI" id="CHEBI:33019"/>
        <dbReference type="ChEBI" id="CHEBI:57287"/>
        <dbReference type="ChEBI" id="CHEBI:78832"/>
        <dbReference type="ChEBI" id="CHEBI:136409"/>
        <dbReference type="ChEBI" id="CHEBI:456215"/>
    </reaction>
    <physiologicalReaction direction="left-to-right" evidence="9">
        <dbReference type="Rhea" id="RHEA:52117"/>
    </physiologicalReaction>
</comment>
<evidence type="ECO:0000256" key="11">
    <source>
        <dbReference type="ARBA" id="ARBA00024565"/>
    </source>
</evidence>
<comment type="catalytic activity">
    <reaction evidence="12">
        <text>hexadecanoate + ATP + CoA = hexadecanoyl-CoA + AMP + diphosphate</text>
        <dbReference type="Rhea" id="RHEA:30751"/>
        <dbReference type="ChEBI" id="CHEBI:7896"/>
        <dbReference type="ChEBI" id="CHEBI:30616"/>
        <dbReference type="ChEBI" id="CHEBI:33019"/>
        <dbReference type="ChEBI" id="CHEBI:57287"/>
        <dbReference type="ChEBI" id="CHEBI:57379"/>
        <dbReference type="ChEBI" id="CHEBI:456215"/>
    </reaction>
    <physiologicalReaction direction="left-to-right" evidence="12">
        <dbReference type="Rhea" id="RHEA:30752"/>
    </physiologicalReaction>
</comment>
<evidence type="ECO:0000256" key="8">
    <source>
        <dbReference type="ARBA" id="ARBA00024495"/>
    </source>
</evidence>
<evidence type="ECO:0000256" key="9">
    <source>
        <dbReference type="ARBA" id="ARBA00024532"/>
    </source>
</evidence>
<dbReference type="InterPro" id="IPR000873">
    <property type="entry name" value="AMP-dep_synth/lig_dom"/>
</dbReference>
<keyword evidence="13" id="KW-0443">Lipid metabolism</keyword>
<evidence type="ECO:0000256" key="7">
    <source>
        <dbReference type="ARBA" id="ARBA00024484"/>
    </source>
</evidence>
<keyword evidence="4 13" id="KW-0276">Fatty acid metabolism</keyword>
<evidence type="ECO:0000256" key="10">
    <source>
        <dbReference type="ARBA" id="ARBA00024548"/>
    </source>
</evidence>
<feature type="domain" description="AMP-dependent synthetase/ligase" evidence="14">
    <location>
        <begin position="124"/>
        <end position="528"/>
    </location>
</feature>
<dbReference type="EMBL" id="JAZGQO010000014">
    <property type="protein sequence ID" value="KAK6170360.1"/>
    <property type="molecule type" value="Genomic_DNA"/>
</dbReference>
<dbReference type="EC" id="6.2.1.3" evidence="13"/>
<proteinExistence type="inferred from homology"/>
<dbReference type="PROSITE" id="PS00455">
    <property type="entry name" value="AMP_BINDING"/>
    <property type="match status" value="1"/>
</dbReference>
<dbReference type="Pfam" id="PF00501">
    <property type="entry name" value="AMP-binding"/>
    <property type="match status" value="1"/>
</dbReference>
<dbReference type="AlphaFoldDB" id="A0AAN8J5L5"/>
<dbReference type="Gene3D" id="3.40.50.12780">
    <property type="entry name" value="N-terminal domain of ligase-like"/>
    <property type="match status" value="1"/>
</dbReference>
<evidence type="ECO:0000256" key="2">
    <source>
        <dbReference type="ARBA" id="ARBA00022598"/>
    </source>
</evidence>
<evidence type="ECO:0000256" key="13">
    <source>
        <dbReference type="RuleBase" id="RU369030"/>
    </source>
</evidence>
<evidence type="ECO:0000256" key="6">
    <source>
        <dbReference type="ARBA" id="ARBA00024469"/>
    </source>
</evidence>
<comment type="similarity">
    <text evidence="1 13">Belongs to the ATP-dependent AMP-binding enzyme family.</text>
</comment>
<comment type="catalytic activity">
    <reaction evidence="6">
        <text>5-hydroxy-(6E,8Z,11Z,14Z)-eicosatetraenoate + ATP + CoA = 5-hydroxy-(6E,8Z,11Z,14Z)-eicosatetraenoyl-CoA + AMP + diphosphate</text>
        <dbReference type="Rhea" id="RHEA:52108"/>
        <dbReference type="ChEBI" id="CHEBI:30616"/>
        <dbReference type="ChEBI" id="CHEBI:33019"/>
        <dbReference type="ChEBI" id="CHEBI:57287"/>
        <dbReference type="ChEBI" id="CHEBI:65341"/>
        <dbReference type="ChEBI" id="CHEBI:136407"/>
        <dbReference type="ChEBI" id="CHEBI:456215"/>
    </reaction>
    <physiologicalReaction direction="left-to-right" evidence="6">
        <dbReference type="Rhea" id="RHEA:52109"/>
    </physiologicalReaction>
</comment>
<comment type="catalytic activity">
    <reaction evidence="8">
        <text>12-hydroxy-(5Z,8Z,10E,14Z)-eicosatetraenoate + ATP + CoA = 12-hydroxy-(5Z,8Z,10E,14Z)-eicosatetraenoyl-CoA + AMP + diphosphate</text>
        <dbReference type="Rhea" id="RHEA:52112"/>
        <dbReference type="ChEBI" id="CHEBI:30616"/>
        <dbReference type="ChEBI" id="CHEBI:33019"/>
        <dbReference type="ChEBI" id="CHEBI:57287"/>
        <dbReference type="ChEBI" id="CHEBI:90718"/>
        <dbReference type="ChEBI" id="CHEBI:136408"/>
        <dbReference type="ChEBI" id="CHEBI:456215"/>
    </reaction>
    <physiologicalReaction direction="left-to-right" evidence="8">
        <dbReference type="Rhea" id="RHEA:52113"/>
    </physiologicalReaction>
</comment>
<organism evidence="15 16">
    <name type="scientific">Patella caerulea</name>
    <name type="common">Rayed Mediterranean limpet</name>
    <dbReference type="NCBI Taxonomy" id="87958"/>
    <lineage>
        <taxon>Eukaryota</taxon>
        <taxon>Metazoa</taxon>
        <taxon>Spiralia</taxon>
        <taxon>Lophotrochozoa</taxon>
        <taxon>Mollusca</taxon>
        <taxon>Gastropoda</taxon>
        <taxon>Patellogastropoda</taxon>
        <taxon>Patelloidea</taxon>
        <taxon>Patellidae</taxon>
        <taxon>Patella</taxon>
    </lineage>
</organism>
<dbReference type="InterPro" id="IPR020845">
    <property type="entry name" value="AMP-binding_CS"/>
</dbReference>
<comment type="catalytic activity">
    <reaction evidence="10">
        <text>(5Z,8Z,11Z,14Z)-eicosatetraenoate + ATP + CoA = (5Z,8Z,11Z,14Z)-eicosatetraenoyl-CoA + AMP + diphosphate</text>
        <dbReference type="Rhea" id="RHEA:19713"/>
        <dbReference type="ChEBI" id="CHEBI:30616"/>
        <dbReference type="ChEBI" id="CHEBI:32395"/>
        <dbReference type="ChEBI" id="CHEBI:33019"/>
        <dbReference type="ChEBI" id="CHEBI:57287"/>
        <dbReference type="ChEBI" id="CHEBI:57368"/>
        <dbReference type="ChEBI" id="CHEBI:456215"/>
        <dbReference type="EC" id="6.2.1.15"/>
    </reaction>
    <physiologicalReaction direction="left-to-right" evidence="10">
        <dbReference type="Rhea" id="RHEA:19714"/>
    </physiologicalReaction>
</comment>
<dbReference type="GO" id="GO:0047676">
    <property type="term" value="F:arachidonate-CoA ligase activity"/>
    <property type="evidence" value="ECO:0007669"/>
    <property type="project" value="UniProtKB-EC"/>
</dbReference>
<protein>
    <recommendedName>
        <fullName evidence="13">Long-chain-fatty-acid--CoA ligase</fullName>
        <ecNumber evidence="13">6.2.1.3</ecNumber>
    </recommendedName>
</protein>
<evidence type="ECO:0000256" key="3">
    <source>
        <dbReference type="ARBA" id="ARBA00022741"/>
    </source>
</evidence>
<dbReference type="GO" id="GO:0016020">
    <property type="term" value="C:membrane"/>
    <property type="evidence" value="ECO:0007669"/>
    <property type="project" value="TreeGrafter"/>
</dbReference>
<reference evidence="15 16" key="1">
    <citation type="submission" date="2024-01" db="EMBL/GenBank/DDBJ databases">
        <title>The genome of the rayed Mediterranean limpet Patella caerulea (Linnaeus, 1758).</title>
        <authorList>
            <person name="Anh-Thu Weber A."/>
            <person name="Halstead-Nussloch G."/>
        </authorList>
    </citation>
    <scope>NUCLEOTIDE SEQUENCE [LARGE SCALE GENOMIC DNA]</scope>
    <source>
        <strain evidence="15">AATW-2023a</strain>
        <tissue evidence="15">Whole specimen</tissue>
    </source>
</reference>
<sequence>MEYLKLAGAGVVTVGAVGTAAALYLSQGPEPVPLITDMNNQTQPWKDNCIMGSSSSLELQHEFDTQSVKYHHDGMARISRMCKNGDLLEYQYDDAKTLLESFKRGARISKNGPCLGRKPSPSEPFEWITYNEVLERAKHVGAGLLKLGHRPVNSTHLGVYSQNRPEYVIFDQGLYMYSMVGVPLYDTLGTEACNFIINQAKLETVVCDTDAKVKNLLDRWKETKDTLKCIVCMETISDENQTKAKANGIKTMLFSELEKLGKDNPVKENPAAPDDLCLICYTSGTTGLPKGAMLSHKGLVAVVSAIAIQLQPAGVDIGPDETMISYLPLAHSYERMLECYIFTHGAKLGFFQGDVRKLMDDIKELQPTLFPTVPRLLNRFYDKVMAGVNASTFKKFLFNIALGEKEKEIKRGVIRDNSIWDQLVFKKIQAALGGKVKLITTGSAPLSPKVLSFLRCIVGCPVIEGYGQTESHAISTLQLPGDAQSGTVGPPLACNAIKLCDVTEMEYYAKNNKGEICVKGPNVFTGYLNDRVKTKEALDDDGWLHTGDIGEWLPTGTLKIIDRKKHIFKLAQGEYIAPEKIENVYVRSSLISQVFVHGDSLQACLIGIVVPDPDLLPKFCKQKLNLTGNISDLARNPEVKKAIMADLVEVGKKAGLQSFEQIKDVYVYPEMFSVENGLLTPTFKAKRQELLKYFKKQLQEMYDKMT</sequence>
<evidence type="ECO:0000256" key="5">
    <source>
        <dbReference type="ARBA" id="ARBA00022840"/>
    </source>
</evidence>
<dbReference type="InterPro" id="IPR042099">
    <property type="entry name" value="ANL_N_sf"/>
</dbReference>
<dbReference type="InterPro" id="IPR045311">
    <property type="entry name" value="LC-FACS_euk"/>
</dbReference>
<dbReference type="PANTHER" id="PTHR43272">
    <property type="entry name" value="LONG-CHAIN-FATTY-ACID--COA LIGASE"/>
    <property type="match status" value="1"/>
</dbReference>
<accession>A0AAN8J5L5</accession>
<comment type="function">
    <text evidence="13">Catalyzes the conversion of long-chain fatty acids to their active form acyl-CoAs for both synthesis of cellular lipids, and degradation via beta-oxidation.</text>
</comment>
<evidence type="ECO:0000256" key="12">
    <source>
        <dbReference type="ARBA" id="ARBA00049139"/>
    </source>
</evidence>
<keyword evidence="16" id="KW-1185">Reference proteome</keyword>
<keyword evidence="3 13" id="KW-0547">Nucleotide-binding</keyword>
<gene>
    <name evidence="15" type="ORF">SNE40_018772</name>
</gene>
<evidence type="ECO:0000313" key="16">
    <source>
        <dbReference type="Proteomes" id="UP001347796"/>
    </source>
</evidence>
<name>A0AAN8J5L5_PATCE</name>
<dbReference type="PANTHER" id="PTHR43272:SF107">
    <property type="entry name" value="LONG-CHAIN-FATTY-ACID--COA LIGASE 5"/>
    <property type="match status" value="1"/>
</dbReference>